<name>A0A0A5GES2_9BACI</name>
<dbReference type="RefSeq" id="WP_027445299.1">
    <property type="nucleotide sequence ID" value="NZ_AULJ01000001.1"/>
</dbReference>
<reference evidence="2 3" key="1">
    <citation type="submission" date="2013-08" db="EMBL/GenBank/DDBJ databases">
        <authorList>
            <person name="Huang J."/>
            <person name="Wang G."/>
        </authorList>
    </citation>
    <scope>NUCLEOTIDE SEQUENCE [LARGE SCALE GENOMIC DNA]</scope>
    <source>
        <strain evidence="2 3">BH030004</strain>
    </source>
</reference>
<dbReference type="GO" id="GO:0016787">
    <property type="term" value="F:hydrolase activity"/>
    <property type="evidence" value="ECO:0007669"/>
    <property type="project" value="UniProtKB-KW"/>
</dbReference>
<proteinExistence type="predicted"/>
<keyword evidence="2" id="KW-0378">Hydrolase</keyword>
<evidence type="ECO:0000256" key="1">
    <source>
        <dbReference type="SAM" id="Coils"/>
    </source>
</evidence>
<keyword evidence="3" id="KW-1185">Reference proteome</keyword>
<organism evidence="2 3">
    <name type="scientific">Pontibacillus marinus BH030004 = DSM 16465</name>
    <dbReference type="NCBI Taxonomy" id="1385511"/>
    <lineage>
        <taxon>Bacteria</taxon>
        <taxon>Bacillati</taxon>
        <taxon>Bacillota</taxon>
        <taxon>Bacilli</taxon>
        <taxon>Bacillales</taxon>
        <taxon>Bacillaceae</taxon>
        <taxon>Pontibacillus</taxon>
    </lineage>
</organism>
<keyword evidence="1" id="KW-0175">Coiled coil</keyword>
<dbReference type="OrthoDB" id="9813491at2"/>
<evidence type="ECO:0000313" key="2">
    <source>
        <dbReference type="EMBL" id="KGX91721.1"/>
    </source>
</evidence>
<comment type="caution">
    <text evidence="2">The sequence shown here is derived from an EMBL/GenBank/DDBJ whole genome shotgun (WGS) entry which is preliminary data.</text>
</comment>
<dbReference type="Gene3D" id="1.10.287.1080">
    <property type="entry name" value="MazG-like"/>
    <property type="match status" value="1"/>
</dbReference>
<dbReference type="eggNOG" id="COG4997">
    <property type="taxonomic scope" value="Bacteria"/>
</dbReference>
<dbReference type="Proteomes" id="UP000030403">
    <property type="component" value="Unassembled WGS sequence"/>
</dbReference>
<dbReference type="STRING" id="1385511.GCA_000425225_00228"/>
<dbReference type="CDD" id="cd11532">
    <property type="entry name" value="NTP-PPase_COG4997"/>
    <property type="match status" value="1"/>
</dbReference>
<dbReference type="SUPFAM" id="SSF101386">
    <property type="entry name" value="all-alpha NTP pyrophosphatases"/>
    <property type="match status" value="1"/>
</dbReference>
<sequence>MPTYNKLVRDLIPNIIEQSGKGYKIEVLSEKEYINELQKKLQEEVDEYREAIEGQDAIEELADILELMKALAEKHGSSIDEVEKVRKEKAEKRGAFNNKVFLVEVED</sequence>
<feature type="coiled-coil region" evidence="1">
    <location>
        <begin position="31"/>
        <end position="58"/>
    </location>
</feature>
<gene>
    <name evidence="2" type="ORF">N783_00130</name>
</gene>
<accession>A0A0A5GES2</accession>
<dbReference type="InterPro" id="IPR038735">
    <property type="entry name" value="MSMEG_1276-like_NTP-PPase_dom"/>
</dbReference>
<protein>
    <submittedName>
        <fullName evidence="2">Phosphoribosyl-ATP pyrophosphohydrolase</fullName>
    </submittedName>
</protein>
<dbReference type="EMBL" id="AVPF01000001">
    <property type="protein sequence ID" value="KGX91721.1"/>
    <property type="molecule type" value="Genomic_DNA"/>
</dbReference>
<dbReference type="AlphaFoldDB" id="A0A0A5GES2"/>
<evidence type="ECO:0000313" key="3">
    <source>
        <dbReference type="Proteomes" id="UP000030403"/>
    </source>
</evidence>